<dbReference type="Pfam" id="PF03819">
    <property type="entry name" value="MazG"/>
    <property type="match status" value="1"/>
</dbReference>
<evidence type="ECO:0000313" key="3">
    <source>
        <dbReference type="Proteomes" id="UP000449209"/>
    </source>
</evidence>
<feature type="domain" description="NTP pyrophosphohydrolase MazG-like" evidence="1">
    <location>
        <begin position="32"/>
        <end position="79"/>
    </location>
</feature>
<evidence type="ECO:0000259" key="1">
    <source>
        <dbReference type="Pfam" id="PF03819"/>
    </source>
</evidence>
<dbReference type="SUPFAM" id="SSF101386">
    <property type="entry name" value="all-alpha NTP pyrophosphatases"/>
    <property type="match status" value="1"/>
</dbReference>
<sequence length="107" mass="12311">MEIDTTMLQQAIMANKAAHNWNTTDVRFELLQLYSETSELFEATLKKDQDNIIEELADVAIFLPGIAEMEHVDLGEAITAKLRIDQHRVYDEQGHKRLMPDKSPKKN</sequence>
<proteinExistence type="predicted"/>
<dbReference type="Gene3D" id="1.10.287.1080">
    <property type="entry name" value="MazG-like"/>
    <property type="match status" value="1"/>
</dbReference>
<accession>A0A6N9I1Q0</accession>
<gene>
    <name evidence="2" type="ORF">GB993_04470</name>
</gene>
<dbReference type="AlphaFoldDB" id="A0A6N9I1Q0"/>
<dbReference type="InterPro" id="IPR004518">
    <property type="entry name" value="MazG-like_dom"/>
</dbReference>
<reference evidence="2 3" key="1">
    <citation type="journal article" date="2019" name="Appl. Environ. Microbiol.">
        <title>Genetic determinants of hydroxycinnamic acid metabolism in heterofermentative lactobacilli.</title>
        <authorList>
            <person name="Gaur G."/>
            <person name="Oh J.H."/>
            <person name="Filannino P."/>
            <person name="Gobbetti M."/>
            <person name="van Pijkeren J.P."/>
            <person name="Ganzle M.G."/>
        </authorList>
    </citation>
    <scope>NUCLEOTIDE SEQUENCE [LARGE SCALE GENOMIC DNA]</scope>
    <source>
        <strain evidence="2 3">C5</strain>
    </source>
</reference>
<dbReference type="EMBL" id="WEZQ01000005">
    <property type="protein sequence ID" value="MYV16768.1"/>
    <property type="molecule type" value="Genomic_DNA"/>
</dbReference>
<protein>
    <recommendedName>
        <fullName evidence="1">NTP pyrophosphohydrolase MazG-like domain-containing protein</fullName>
    </recommendedName>
</protein>
<name>A0A6N9I1Q0_9LACO</name>
<comment type="caution">
    <text evidence="2">The sequence shown here is derived from an EMBL/GenBank/DDBJ whole genome shotgun (WGS) entry which is preliminary data.</text>
</comment>
<organism evidence="2 3">
    <name type="scientific">Furfurilactobacillus milii</name>
    <dbReference type="NCBI Taxonomy" id="2888272"/>
    <lineage>
        <taxon>Bacteria</taxon>
        <taxon>Bacillati</taxon>
        <taxon>Bacillota</taxon>
        <taxon>Bacilli</taxon>
        <taxon>Lactobacillales</taxon>
        <taxon>Lactobacillaceae</taxon>
        <taxon>Furfurilactobacillus</taxon>
    </lineage>
</organism>
<dbReference type="Proteomes" id="UP000449209">
    <property type="component" value="Unassembled WGS sequence"/>
</dbReference>
<dbReference type="OrthoDB" id="3694202at2"/>
<evidence type="ECO:0000313" key="2">
    <source>
        <dbReference type="EMBL" id="MYV16768.1"/>
    </source>
</evidence>
<dbReference type="RefSeq" id="WP_161003252.1">
    <property type="nucleotide sequence ID" value="NZ_WEZQ01000005.1"/>
</dbReference>